<dbReference type="PANTHER" id="PTHR12618:SF20">
    <property type="entry name" value="PHD AND RING FINGER DOMAIN-CONTAINING PROTEIN 1"/>
    <property type="match status" value="1"/>
</dbReference>
<feature type="region of interest" description="Disordered" evidence="1">
    <location>
        <begin position="219"/>
        <end position="251"/>
    </location>
</feature>
<dbReference type="InterPro" id="IPR057031">
    <property type="entry name" value="SFR19-like_C"/>
</dbReference>
<protein>
    <recommendedName>
        <fullName evidence="2">SFR19-like C-terminal domain-containing protein</fullName>
    </recommendedName>
</protein>
<evidence type="ECO:0000313" key="4">
    <source>
        <dbReference type="Proteomes" id="UP001626550"/>
    </source>
</evidence>
<accession>A0ABD2PVH6</accession>
<dbReference type="Proteomes" id="UP001626550">
    <property type="component" value="Unassembled WGS sequence"/>
</dbReference>
<dbReference type="InterPro" id="IPR047157">
    <property type="entry name" value="PHRF1/Atg35"/>
</dbReference>
<dbReference type="Pfam" id="PF23030">
    <property type="entry name" value="SCAF11-like_C"/>
    <property type="match status" value="1"/>
</dbReference>
<evidence type="ECO:0000259" key="2">
    <source>
        <dbReference type="Pfam" id="PF23030"/>
    </source>
</evidence>
<keyword evidence="4" id="KW-1185">Reference proteome</keyword>
<feature type="compositionally biased region" description="Acidic residues" evidence="1">
    <location>
        <begin position="12"/>
        <end position="21"/>
    </location>
</feature>
<feature type="domain" description="SFR19-like C-terminal" evidence="2">
    <location>
        <begin position="351"/>
        <end position="412"/>
    </location>
</feature>
<feature type="compositionally biased region" description="Basic residues" evidence="1">
    <location>
        <begin position="63"/>
        <end position="120"/>
    </location>
</feature>
<feature type="compositionally biased region" description="Basic and acidic residues" evidence="1">
    <location>
        <begin position="50"/>
        <end position="62"/>
    </location>
</feature>
<dbReference type="AlphaFoldDB" id="A0ABD2PVH6"/>
<feature type="compositionally biased region" description="Polar residues" evidence="1">
    <location>
        <begin position="128"/>
        <end position="140"/>
    </location>
</feature>
<proteinExistence type="predicted"/>
<feature type="non-terminal residue" evidence="3">
    <location>
        <position position="413"/>
    </location>
</feature>
<evidence type="ECO:0000256" key="1">
    <source>
        <dbReference type="SAM" id="MobiDB-lite"/>
    </source>
</evidence>
<gene>
    <name evidence="3" type="ORF">Ciccas_009959</name>
</gene>
<reference evidence="3 4" key="1">
    <citation type="submission" date="2024-11" db="EMBL/GenBank/DDBJ databases">
        <title>Adaptive evolution of stress response genes in parasites aligns with host niche diversity.</title>
        <authorList>
            <person name="Hahn C."/>
            <person name="Resl P."/>
        </authorList>
    </citation>
    <scope>NUCLEOTIDE SEQUENCE [LARGE SCALE GENOMIC DNA]</scope>
    <source>
        <strain evidence="3">EGGRZ-B1_66</strain>
        <tissue evidence="3">Body</tissue>
    </source>
</reference>
<feature type="compositionally biased region" description="Polar residues" evidence="1">
    <location>
        <begin position="29"/>
        <end position="46"/>
    </location>
</feature>
<dbReference type="PANTHER" id="PTHR12618">
    <property type="entry name" value="PHD AND RING FINGER DOMAIN-CONTAINING PROTEIN 1"/>
    <property type="match status" value="1"/>
</dbReference>
<dbReference type="EMBL" id="JBJKFK010002209">
    <property type="protein sequence ID" value="KAL3311461.1"/>
    <property type="molecule type" value="Genomic_DNA"/>
</dbReference>
<comment type="caution">
    <text evidence="3">The sequence shown here is derived from an EMBL/GenBank/DDBJ whole genome shotgun (WGS) entry which is preliminary data.</text>
</comment>
<evidence type="ECO:0000313" key="3">
    <source>
        <dbReference type="EMBL" id="KAL3311461.1"/>
    </source>
</evidence>
<sequence length="413" mass="46600">MESYSPSHPTDQDMDLASDDENNVKNDSYEQVNNNNKTNMIPLTSGSSSKHSESKRKSEEKHAKSRRRRSRSRSKSREKHSRSKDRRRSRSPRRHQRRSRSRERARRSREKSPARRRSRSRSKDRNNTQKWPSNFGQNAVENVPKSFVPPPPMQAPWARQSRPPFPLNNFFPVPPPNHPLSKVHAFNPNVPPPMMGLNIPPPPPPMVAPKFSIPLPGALQTIPLLPKNPPKQPNNVNSVPPPPPPPLSNSKVLQEAVPIKIETGSENLLATLLSKAGLTSSFQAAETAPQVEPSTPMNQISQMLDSATEKIIGSSVLDAIKNNPMPPGQKPSTEKTREEVKARLRVLATKNERSMFADKHEWQDRIALEVKSYLKPAFVSRKISKDDYMEIMKKTVTKISRSGLKKIDTDRIG</sequence>
<feature type="region of interest" description="Disordered" evidence="1">
    <location>
        <begin position="1"/>
        <end position="161"/>
    </location>
</feature>
<organism evidence="3 4">
    <name type="scientific">Cichlidogyrus casuarinus</name>
    <dbReference type="NCBI Taxonomy" id="1844966"/>
    <lineage>
        <taxon>Eukaryota</taxon>
        <taxon>Metazoa</taxon>
        <taxon>Spiralia</taxon>
        <taxon>Lophotrochozoa</taxon>
        <taxon>Platyhelminthes</taxon>
        <taxon>Monogenea</taxon>
        <taxon>Monopisthocotylea</taxon>
        <taxon>Dactylogyridea</taxon>
        <taxon>Ancyrocephalidae</taxon>
        <taxon>Cichlidogyrus</taxon>
    </lineage>
</organism>
<name>A0ABD2PVH6_9PLAT</name>